<keyword evidence="2" id="KW-0808">Transferase</keyword>
<evidence type="ECO:0000256" key="2">
    <source>
        <dbReference type="ARBA" id="ARBA00022679"/>
    </source>
</evidence>
<accession>A0A0C3CN83</accession>
<evidence type="ECO:0000256" key="3">
    <source>
        <dbReference type="ARBA" id="ARBA00022691"/>
    </source>
</evidence>
<evidence type="ECO:0000256" key="4">
    <source>
        <dbReference type="SAM" id="SignalP"/>
    </source>
</evidence>
<dbReference type="InterPro" id="IPR029063">
    <property type="entry name" value="SAM-dependent_MTases_sf"/>
</dbReference>
<dbReference type="CDD" id="cd02440">
    <property type="entry name" value="AdoMet_MTases"/>
    <property type="match status" value="1"/>
</dbReference>
<keyword evidence="3" id="KW-0949">S-adenosyl-L-methionine</keyword>
<dbReference type="PANTHER" id="PTHR18895:SF74">
    <property type="entry name" value="MTRF1L RELEASE FACTOR GLUTAMINE METHYLTRANSFERASE"/>
    <property type="match status" value="1"/>
</dbReference>
<proteinExistence type="predicted"/>
<evidence type="ECO:0000313" key="5">
    <source>
        <dbReference type="EMBL" id="KIM45236.1"/>
    </source>
</evidence>
<keyword evidence="1" id="KW-0489">Methyltransferase</keyword>
<keyword evidence="6" id="KW-1185">Reference proteome</keyword>
<feature type="signal peptide" evidence="4">
    <location>
        <begin position="1"/>
        <end position="18"/>
    </location>
</feature>
<gene>
    <name evidence="5" type="ORF">M413DRAFT_17306</name>
</gene>
<reference evidence="6" key="2">
    <citation type="submission" date="2015-01" db="EMBL/GenBank/DDBJ databases">
        <title>Evolutionary Origins and Diversification of the Mycorrhizal Mutualists.</title>
        <authorList>
            <consortium name="DOE Joint Genome Institute"/>
            <consortium name="Mycorrhizal Genomics Consortium"/>
            <person name="Kohler A."/>
            <person name="Kuo A."/>
            <person name="Nagy L.G."/>
            <person name="Floudas D."/>
            <person name="Copeland A."/>
            <person name="Barry K.W."/>
            <person name="Cichocki N."/>
            <person name="Veneault-Fourrey C."/>
            <person name="LaButti K."/>
            <person name="Lindquist E.A."/>
            <person name="Lipzen A."/>
            <person name="Lundell T."/>
            <person name="Morin E."/>
            <person name="Murat C."/>
            <person name="Riley R."/>
            <person name="Ohm R."/>
            <person name="Sun H."/>
            <person name="Tunlid A."/>
            <person name="Henrissat B."/>
            <person name="Grigoriev I.V."/>
            <person name="Hibbett D.S."/>
            <person name="Martin F."/>
        </authorList>
    </citation>
    <scope>NUCLEOTIDE SEQUENCE [LARGE SCALE GENOMIC DNA]</scope>
    <source>
        <strain evidence="6">h7</strain>
    </source>
</reference>
<organism evidence="5 6">
    <name type="scientific">Hebeloma cylindrosporum</name>
    <dbReference type="NCBI Taxonomy" id="76867"/>
    <lineage>
        <taxon>Eukaryota</taxon>
        <taxon>Fungi</taxon>
        <taxon>Dikarya</taxon>
        <taxon>Basidiomycota</taxon>
        <taxon>Agaricomycotina</taxon>
        <taxon>Agaricomycetes</taxon>
        <taxon>Agaricomycetidae</taxon>
        <taxon>Agaricales</taxon>
        <taxon>Agaricineae</taxon>
        <taxon>Hymenogastraceae</taxon>
        <taxon>Hebeloma</taxon>
    </lineage>
</organism>
<dbReference type="GO" id="GO:0005739">
    <property type="term" value="C:mitochondrion"/>
    <property type="evidence" value="ECO:0007669"/>
    <property type="project" value="TreeGrafter"/>
</dbReference>
<dbReference type="InterPro" id="IPR004556">
    <property type="entry name" value="HemK-like"/>
</dbReference>
<feature type="chain" id="PRO_5002162637" evidence="4">
    <location>
        <begin position="19"/>
        <end position="299"/>
    </location>
</feature>
<protein>
    <submittedName>
        <fullName evidence="5">Uncharacterized protein</fullName>
    </submittedName>
</protein>
<dbReference type="OrthoDB" id="269872at2759"/>
<evidence type="ECO:0000256" key="1">
    <source>
        <dbReference type="ARBA" id="ARBA00022603"/>
    </source>
</evidence>
<dbReference type="EMBL" id="KN831772">
    <property type="protein sequence ID" value="KIM45236.1"/>
    <property type="molecule type" value="Genomic_DNA"/>
</dbReference>
<dbReference type="Proteomes" id="UP000053424">
    <property type="component" value="Unassembled WGS sequence"/>
</dbReference>
<dbReference type="GO" id="GO:0008276">
    <property type="term" value="F:protein methyltransferase activity"/>
    <property type="evidence" value="ECO:0007669"/>
    <property type="project" value="InterPro"/>
</dbReference>
<sequence length="299" mass="32847">MHTRLLALLSDALGPAQAANELRWMNRALDSRLSLNDMVARRVRGEPLQYILGTPSLQILLSLPAHYTSGTQPFGPLNLLVRPPVLIPRPETEHWVLRLADSFLPTATVPVSLLDLGTGSGCIPLLLCHLWPPGTVNAHGVDISPHALRLAQDNAELCGIPSRLGLTKNPQNTFTTSSANFLAKDFKDAALSAYPRFDIITSNPPYIPWKEFLELPPSVIDFEDPRALFGGPSGLEFYHAISRLISHKDILNPGAIVALEVGHDQASAVQALMHDTGCFLRTEIWLDPWGKQRTVIARM</sequence>
<reference evidence="5 6" key="1">
    <citation type="submission" date="2014-04" db="EMBL/GenBank/DDBJ databases">
        <authorList>
            <consortium name="DOE Joint Genome Institute"/>
            <person name="Kuo A."/>
            <person name="Gay G."/>
            <person name="Dore J."/>
            <person name="Kohler A."/>
            <person name="Nagy L.G."/>
            <person name="Floudas D."/>
            <person name="Copeland A."/>
            <person name="Barry K.W."/>
            <person name="Cichocki N."/>
            <person name="Veneault-Fourrey C."/>
            <person name="LaButti K."/>
            <person name="Lindquist E.A."/>
            <person name="Lipzen A."/>
            <person name="Lundell T."/>
            <person name="Morin E."/>
            <person name="Murat C."/>
            <person name="Sun H."/>
            <person name="Tunlid A."/>
            <person name="Henrissat B."/>
            <person name="Grigoriev I.V."/>
            <person name="Hibbett D.S."/>
            <person name="Martin F."/>
            <person name="Nordberg H.P."/>
            <person name="Cantor M.N."/>
            <person name="Hua S.X."/>
        </authorList>
    </citation>
    <scope>NUCLEOTIDE SEQUENCE [LARGE SCALE GENOMIC DNA]</scope>
    <source>
        <strain evidence="6">h7</strain>
    </source>
</reference>
<dbReference type="NCBIfam" id="TIGR00536">
    <property type="entry name" value="hemK_fam"/>
    <property type="match status" value="1"/>
</dbReference>
<dbReference type="STRING" id="686832.A0A0C3CN83"/>
<dbReference type="PANTHER" id="PTHR18895">
    <property type="entry name" value="HEMK METHYLTRANSFERASE"/>
    <property type="match status" value="1"/>
</dbReference>
<keyword evidence="4" id="KW-0732">Signal</keyword>
<dbReference type="InterPro" id="IPR050320">
    <property type="entry name" value="N5-glutamine_MTase"/>
</dbReference>
<dbReference type="AlphaFoldDB" id="A0A0C3CN83"/>
<dbReference type="Pfam" id="PF06325">
    <property type="entry name" value="PrmA"/>
    <property type="match status" value="1"/>
</dbReference>
<evidence type="ECO:0000313" key="6">
    <source>
        <dbReference type="Proteomes" id="UP000053424"/>
    </source>
</evidence>
<dbReference type="SUPFAM" id="SSF53335">
    <property type="entry name" value="S-adenosyl-L-methionine-dependent methyltransferases"/>
    <property type="match status" value="1"/>
</dbReference>
<dbReference type="HOGENOM" id="CLU_018398_0_2_1"/>
<name>A0A0C3CN83_HEBCY</name>
<dbReference type="GO" id="GO:0032259">
    <property type="term" value="P:methylation"/>
    <property type="evidence" value="ECO:0007669"/>
    <property type="project" value="UniProtKB-KW"/>
</dbReference>
<dbReference type="Gene3D" id="3.40.50.150">
    <property type="entry name" value="Vaccinia Virus protein VP39"/>
    <property type="match status" value="1"/>
</dbReference>